<sequence length="555" mass="59410">MSHPLFEQHRATLDGALQAIATRGYWSPYTEMPSPKAYGETAAEDGKRAYEAHLGQNFELNQPGQNGWTGNEVSPYAGALNVHYPLCDHEALIDAGLVAMKGWQAVGAEGRTGICLEILARLNRQSFELGHAVMMTTGQGWMMAFQAGAPHAQDRGLEAVAYAWREQSFVPAEAVWEKPQGKNPALVMKKHFEVVGRGVGLVVGCGTFPTWNTYPGVFAALATGNAVIIKPHSNAILPAAITVRTIRAVLAENGIDPNLVTLCVTDNRSVTQALATHPSVKSVDFTGSNVFGQWLIEHCKQAQVYAELAGVNNIVIDSTNAYKAMLGNLAFTLSLYSGQMCTTSQAIFVPAGGIDTDEGHKSYDEVCADLGKAITRFLSKPEVAFAVLGAMQSEATADRVAHANSGQLGTVVLASQTLNNPDFPAAQVRTPVLLACDAADEAAYMEERFGPISFVVKVADTAAGIALSERIVREHGALTVGLYSTRQEVIDAMTEATWRGKVALSINLTSGVFVNQSSAFSDYHGTGGNPAANASYADSAFVANRFRVVQRRYHV</sequence>
<dbReference type="InterPro" id="IPR016163">
    <property type="entry name" value="Ald_DH_C"/>
</dbReference>
<dbReference type="InterPro" id="IPR011975">
    <property type="entry name" value="PaaN_2"/>
</dbReference>
<dbReference type="EMBL" id="FOGD01000004">
    <property type="protein sequence ID" value="SER09765.1"/>
    <property type="molecule type" value="Genomic_DNA"/>
</dbReference>
<keyword evidence="5" id="KW-1185">Reference proteome</keyword>
<dbReference type="Gene3D" id="3.40.605.10">
    <property type="entry name" value="Aldehyde Dehydrogenase, Chain A, domain 1"/>
    <property type="match status" value="1"/>
</dbReference>
<dbReference type="InterPro" id="IPR016162">
    <property type="entry name" value="Ald_DH_N"/>
</dbReference>
<evidence type="ECO:0000259" key="3">
    <source>
        <dbReference type="Pfam" id="PF00171"/>
    </source>
</evidence>
<dbReference type="Gene3D" id="3.40.309.10">
    <property type="entry name" value="Aldehyde Dehydrogenase, Chain A, domain 2"/>
    <property type="match status" value="1"/>
</dbReference>
<gene>
    <name evidence="4" type="ORF">SAMN02982919_01744</name>
</gene>
<name>A0A1H9LF65_9BURK</name>
<organism evidence="4 5">
    <name type="scientific">Giesbergeria anulus</name>
    <dbReference type="NCBI Taxonomy" id="180197"/>
    <lineage>
        <taxon>Bacteria</taxon>
        <taxon>Pseudomonadati</taxon>
        <taxon>Pseudomonadota</taxon>
        <taxon>Betaproteobacteria</taxon>
        <taxon>Burkholderiales</taxon>
        <taxon>Comamonadaceae</taxon>
        <taxon>Giesbergeria</taxon>
    </lineage>
</organism>
<proteinExistence type="predicted"/>
<evidence type="ECO:0000313" key="4">
    <source>
        <dbReference type="EMBL" id="SER09765.1"/>
    </source>
</evidence>
<dbReference type="OrthoDB" id="9770537at2"/>
<dbReference type="Pfam" id="PF00171">
    <property type="entry name" value="Aldedh"/>
    <property type="match status" value="1"/>
</dbReference>
<dbReference type="AlphaFoldDB" id="A0A1H9LF65"/>
<keyword evidence="1" id="KW-0560">Oxidoreductase</keyword>
<dbReference type="PANTHER" id="PTHR42862">
    <property type="entry name" value="DELTA-1-PYRROLINE-5-CARBOXYLATE DEHYDROGENASE 1, ISOFORM A-RELATED"/>
    <property type="match status" value="1"/>
</dbReference>
<reference evidence="4 5" key="1">
    <citation type="submission" date="2016-10" db="EMBL/GenBank/DDBJ databases">
        <authorList>
            <person name="de Groot N.N."/>
        </authorList>
    </citation>
    <scope>NUCLEOTIDE SEQUENCE [LARGE SCALE GENOMIC DNA]</scope>
    <source>
        <strain evidence="4 5">ATCC 35958</strain>
    </source>
</reference>
<keyword evidence="2" id="KW-0520">NAD</keyword>
<feature type="domain" description="Aldehyde dehydrogenase" evidence="3">
    <location>
        <begin position="88"/>
        <end position="503"/>
    </location>
</feature>
<dbReference type="GO" id="GO:0009898">
    <property type="term" value="C:cytoplasmic side of plasma membrane"/>
    <property type="evidence" value="ECO:0007669"/>
    <property type="project" value="TreeGrafter"/>
</dbReference>
<evidence type="ECO:0000313" key="5">
    <source>
        <dbReference type="Proteomes" id="UP000199766"/>
    </source>
</evidence>
<dbReference type="InterPro" id="IPR050485">
    <property type="entry name" value="Proline_metab_enzyme"/>
</dbReference>
<evidence type="ECO:0000256" key="2">
    <source>
        <dbReference type="ARBA" id="ARBA00023027"/>
    </source>
</evidence>
<dbReference type="NCBIfam" id="TIGR02288">
    <property type="entry name" value="PaaN_2"/>
    <property type="match status" value="1"/>
</dbReference>
<dbReference type="InterPro" id="IPR015590">
    <property type="entry name" value="Aldehyde_DH_dom"/>
</dbReference>
<accession>A0A1H9LF65</accession>
<dbReference type="GO" id="GO:0010133">
    <property type="term" value="P:L-proline catabolic process to L-glutamate"/>
    <property type="evidence" value="ECO:0007669"/>
    <property type="project" value="TreeGrafter"/>
</dbReference>
<dbReference type="RefSeq" id="WP_091456006.1">
    <property type="nucleotide sequence ID" value="NZ_FOGD01000004.1"/>
</dbReference>
<dbReference type="Proteomes" id="UP000199766">
    <property type="component" value="Unassembled WGS sequence"/>
</dbReference>
<dbReference type="InterPro" id="IPR016161">
    <property type="entry name" value="Ald_DH/histidinol_DH"/>
</dbReference>
<dbReference type="PANTHER" id="PTHR42862:SF1">
    <property type="entry name" value="DELTA-1-PYRROLINE-5-CARBOXYLATE DEHYDROGENASE 2, ISOFORM A-RELATED"/>
    <property type="match status" value="1"/>
</dbReference>
<protein>
    <submittedName>
        <fullName evidence="4">Phenylacetic acid degradation protein paaN</fullName>
    </submittedName>
</protein>
<dbReference type="STRING" id="180197.SAMN02982919_01744"/>
<evidence type="ECO:0000256" key="1">
    <source>
        <dbReference type="ARBA" id="ARBA00023002"/>
    </source>
</evidence>
<dbReference type="SUPFAM" id="SSF53720">
    <property type="entry name" value="ALDH-like"/>
    <property type="match status" value="1"/>
</dbReference>
<dbReference type="GO" id="GO:0003842">
    <property type="term" value="F:L-glutamate gamma-semialdehyde dehydrogenase activity"/>
    <property type="evidence" value="ECO:0007669"/>
    <property type="project" value="TreeGrafter"/>
</dbReference>